<feature type="region of interest" description="Disordered" evidence="2">
    <location>
        <begin position="1832"/>
        <end position="1855"/>
    </location>
</feature>
<feature type="compositionally biased region" description="Basic residues" evidence="2">
    <location>
        <begin position="240"/>
        <end position="251"/>
    </location>
</feature>
<name>A0A813MWS6_9BILA</name>
<sequence length="1855" mass="213513">MSDSKRQNVNLHPSTTQLGGKGTVRRRRYRKTTNLSETQISESMKHFLVKNEFQDYGTMEKISFINDNGDITSYDSVRLLANLKNGFYNFTFNTQAKPKRSSKTEIPKNNNNKIEKASELFHTLDFIKQQSTISDLDYETRERMRIITNEIHELVGSDAYEYLSRYASKRSELKSSNHNLNVLFQDDEDEISEVADFEEVSNKKDEEKIEPIEIKSELVDSTLLDVEKKILVEKTEISKPSKKSKKKKKKPEIKLEEPEKKSKNNKKVKEEIKTRSKSSSISSSNSGKKINPIVSSIVEEIPVHLPPMSSDSSVKKDNPIKNKKDLDDVKELRKMAFLMSKPQPKKKKKNNAQIKNRKNDNKKENSSNLSPDNNSQKISIISKPMKFDSSSTKSNSVEETTENKLNTISSTDETSKSADKTKKKRQSRKKIESNKQMETNNNQNSTDELSSKINQSNDIKINTNKSKNKKKKKKKNRVETPTTGGETSLSKQETDDVDKNIISKKMSDSEIIASKSSDLLNVENDFNDKDKSDKEKYDNKIEEKNNLDNQECSEKIVLETKQSETRCDQIMENLDKIKEEIEKLTLDVANRDSVSSIELVTPSSDLMKEFSITSTEWSPENDKTINDIINQINSMPQLEENLVNEEAKEEEITNEIHAEEPKELSEEESIVVKEVVQTLETKPDEISLVKEEAKLESVVPEQASVEQQDQSSIDKFINIIDSFIKAEPSPREEEVVTEQVVSEEQQVESSDKFNKLVDSFIVDTTADSSLNESLTKDSVEAEVSAPVEEPKELSEDETILNIKPVYKTKPDVHLKESLFFETNKVNITFDKEENTHKHKDPLRKNTSDKQYIKVEHVQENILSKLPVQNILIEENLKIKTEMYYEKKFYFTNSVDTPIQSTMNSMSTSNLIDIYNYNTINNYENASFYTDQIDRSQNQNLSVILSNAEKTKTNTDDDDDNKNIVSKSDEFLKETAKELVKSIIDNAKLSKLLLENNEMDDKQLTENQYRKNLNLLANDLKEEEKSANNIAELNDSIDAIKSNNKKERTNSLITSSKSAENIIENLIRNDDQYLSSSDDLNDKQTESVILEFEKGYFEDIKLNNNYQSVIQIVSEIQNGSNKEQMSNVKINEKKENKHEETCNKDEKDENNEETNLNKQLKQIENITHESLNDYLILNQKNEKEFLKDEEVSEIDEENFEPILCSSLKENSKLKRQKNQKESSDKFNKLVDSFIVDTTADSSLNESLTKDSVEAEVSAPDEEPKELSEEESIVVKEVDQKLETKPDEISLVKEEAKLESVVSEQASVEQQDKSSIIVEQPKESPYVIDFYPYSIDFKNPLDRSIPNFNQPQFQQFNDVEIPIYIAPTVSNTFGSNFSTTKSLDKLNIISSKLNINLDSLTNRDEHLFKIEEKVISNPFFEPESNDFKSKITYFNKIFSDNSKTSSTNPFCDKSQVFDQFFTEKSSVSFNESNNENDTFQLIKISIVNKRPVSSDNDDALNETDEEQYLDQSFGTHDDVLISENKLISSLDPSLSNEYDLTSLNHGSVYSRERSYYSNSESHQRIQKDTKFMDKSKNPFFQEPIRFVHRGFDDFSKVPSTNPFREDNFLLEQPLNVQSLSVQNQTSIQSEFNRFPVKISVDSNNDLNISDNSQIKSIKVENFTEIKLTDDFKSRSDEKSKENRPKFVKTITHSEEDLLFRKNLDEIKQEIDQNLRRSREIEKPIEMTKITEEKPKSKIDKSETKKENGILSMFTRFFNVIRSPFTKNSDSKKKPKQKEYKQSLISSQEDEDDDEKDIKIFTISDAKNSHSKLPWDKSKETKIKYATSKDITPKEVAKMRKSKSQTNGKGSGWKCCLF</sequence>
<feature type="compositionally biased region" description="Basic and acidic residues" evidence="2">
    <location>
        <begin position="252"/>
        <end position="274"/>
    </location>
</feature>
<feature type="compositionally biased region" description="Basic and acidic residues" evidence="2">
    <location>
        <begin position="492"/>
        <end position="508"/>
    </location>
</feature>
<feature type="compositionally biased region" description="Basic residues" evidence="2">
    <location>
        <begin position="466"/>
        <end position="476"/>
    </location>
</feature>
<feature type="compositionally biased region" description="Basic and acidic residues" evidence="2">
    <location>
        <begin position="1766"/>
        <end position="1778"/>
    </location>
</feature>
<feature type="compositionally biased region" description="Basic and acidic residues" evidence="2">
    <location>
        <begin position="313"/>
        <end position="334"/>
    </location>
</feature>
<evidence type="ECO:0000313" key="3">
    <source>
        <dbReference type="EMBL" id="CAF0731166.1"/>
    </source>
</evidence>
<feature type="region of interest" description="Disordered" evidence="2">
    <location>
        <begin position="238"/>
        <end position="291"/>
    </location>
</feature>
<organism evidence="3 4">
    <name type="scientific">Brachionus calyciflorus</name>
    <dbReference type="NCBI Taxonomy" id="104777"/>
    <lineage>
        <taxon>Eukaryota</taxon>
        <taxon>Metazoa</taxon>
        <taxon>Spiralia</taxon>
        <taxon>Gnathifera</taxon>
        <taxon>Rotifera</taxon>
        <taxon>Eurotatoria</taxon>
        <taxon>Monogononta</taxon>
        <taxon>Pseudotrocha</taxon>
        <taxon>Ploima</taxon>
        <taxon>Brachionidae</taxon>
        <taxon>Brachionus</taxon>
    </lineage>
</organism>
<keyword evidence="4" id="KW-1185">Reference proteome</keyword>
<dbReference type="Proteomes" id="UP000663879">
    <property type="component" value="Unassembled WGS sequence"/>
</dbReference>
<feature type="region of interest" description="Disordered" evidence="2">
    <location>
        <begin position="1"/>
        <end position="26"/>
    </location>
</feature>
<feature type="compositionally biased region" description="Polar residues" evidence="2">
    <location>
        <begin position="388"/>
        <end position="412"/>
    </location>
</feature>
<evidence type="ECO:0000313" key="4">
    <source>
        <dbReference type="Proteomes" id="UP000663879"/>
    </source>
</evidence>
<feature type="compositionally biased region" description="Polar residues" evidence="2">
    <location>
        <begin position="7"/>
        <end position="18"/>
    </location>
</feature>
<feature type="compositionally biased region" description="Basic and acidic residues" evidence="2">
    <location>
        <begin position="526"/>
        <end position="542"/>
    </location>
</feature>
<dbReference type="OrthoDB" id="10683665at2759"/>
<evidence type="ECO:0000256" key="1">
    <source>
        <dbReference type="SAM" id="Coils"/>
    </source>
</evidence>
<feature type="coiled-coil region" evidence="1">
    <location>
        <begin position="560"/>
        <end position="587"/>
    </location>
</feature>
<feature type="region of interest" description="Disordered" evidence="2">
    <location>
        <begin position="1131"/>
        <end position="1153"/>
    </location>
</feature>
<feature type="region of interest" description="Disordered" evidence="2">
    <location>
        <begin position="303"/>
        <end position="509"/>
    </location>
</feature>
<feature type="compositionally biased region" description="Basic and acidic residues" evidence="2">
    <location>
        <begin position="650"/>
        <end position="664"/>
    </location>
</feature>
<feature type="compositionally biased region" description="Polar residues" evidence="2">
    <location>
        <begin position="436"/>
        <end position="459"/>
    </location>
</feature>
<feature type="compositionally biased region" description="Polar residues" evidence="2">
    <location>
        <begin position="366"/>
        <end position="379"/>
    </location>
</feature>
<feature type="coiled-coil region" evidence="1">
    <location>
        <begin position="1005"/>
        <end position="1049"/>
    </location>
</feature>
<feature type="region of interest" description="Disordered" evidence="2">
    <location>
        <begin position="645"/>
        <end position="667"/>
    </location>
</feature>
<keyword evidence="1" id="KW-0175">Coiled coil</keyword>
<comment type="caution">
    <text evidence="3">The sequence shown here is derived from an EMBL/GenBank/DDBJ whole genome shotgun (WGS) entry which is preliminary data.</text>
</comment>
<feature type="region of interest" description="Disordered" evidence="2">
    <location>
        <begin position="1763"/>
        <end position="1791"/>
    </location>
</feature>
<dbReference type="EMBL" id="CAJNOC010000235">
    <property type="protein sequence ID" value="CAF0731166.1"/>
    <property type="molecule type" value="Genomic_DNA"/>
</dbReference>
<feature type="compositionally biased region" description="Basic and acidic residues" evidence="2">
    <location>
        <begin position="1131"/>
        <end position="1146"/>
    </location>
</feature>
<accession>A0A813MWS6</accession>
<feature type="compositionally biased region" description="Polar residues" evidence="2">
    <location>
        <begin position="479"/>
        <end position="491"/>
    </location>
</feature>
<feature type="region of interest" description="Disordered" evidence="2">
    <location>
        <begin position="521"/>
        <end position="542"/>
    </location>
</feature>
<proteinExistence type="predicted"/>
<feature type="compositionally biased region" description="Low complexity" evidence="2">
    <location>
        <begin position="277"/>
        <end position="291"/>
    </location>
</feature>
<evidence type="ECO:0000256" key="2">
    <source>
        <dbReference type="SAM" id="MobiDB-lite"/>
    </source>
</evidence>
<reference evidence="3" key="1">
    <citation type="submission" date="2021-02" db="EMBL/GenBank/DDBJ databases">
        <authorList>
            <person name="Nowell W R."/>
        </authorList>
    </citation>
    <scope>NUCLEOTIDE SEQUENCE</scope>
    <source>
        <strain evidence="3">Ploen Becks lab</strain>
    </source>
</reference>
<protein>
    <submittedName>
        <fullName evidence="3">Uncharacterized protein</fullName>
    </submittedName>
</protein>
<feature type="region of interest" description="Disordered" evidence="2">
    <location>
        <begin position="1244"/>
        <end position="1267"/>
    </location>
</feature>
<feature type="compositionally biased region" description="Acidic residues" evidence="2">
    <location>
        <begin position="1257"/>
        <end position="1267"/>
    </location>
</feature>
<gene>
    <name evidence="3" type="ORF">OXX778_LOCUS2850</name>
</gene>